<dbReference type="SUPFAM" id="SSF103481">
    <property type="entry name" value="Multidrug resistance efflux transporter EmrE"/>
    <property type="match status" value="2"/>
</dbReference>
<evidence type="ECO:0000256" key="1">
    <source>
        <dbReference type="SAM" id="Phobius"/>
    </source>
</evidence>
<dbReference type="Pfam" id="PF00892">
    <property type="entry name" value="EamA"/>
    <property type="match status" value="2"/>
</dbReference>
<organism evidence="3 4">
    <name type="scientific">Vreelandella arcis</name>
    <dbReference type="NCBI Taxonomy" id="416873"/>
    <lineage>
        <taxon>Bacteria</taxon>
        <taxon>Pseudomonadati</taxon>
        <taxon>Pseudomonadota</taxon>
        <taxon>Gammaproteobacteria</taxon>
        <taxon>Oceanospirillales</taxon>
        <taxon>Halomonadaceae</taxon>
        <taxon>Vreelandella</taxon>
    </lineage>
</organism>
<feature type="transmembrane region" description="Helical" evidence="1">
    <location>
        <begin position="205"/>
        <end position="223"/>
    </location>
</feature>
<protein>
    <submittedName>
        <fullName evidence="3">EamA-like transporter family protein</fullName>
    </submittedName>
</protein>
<dbReference type="OrthoDB" id="1003630at2"/>
<feature type="transmembrane region" description="Helical" evidence="1">
    <location>
        <begin position="58"/>
        <end position="77"/>
    </location>
</feature>
<dbReference type="InterPro" id="IPR000620">
    <property type="entry name" value="EamA_dom"/>
</dbReference>
<dbReference type="InterPro" id="IPR037185">
    <property type="entry name" value="EmrE-like"/>
</dbReference>
<name>A0A1H0DBP9_9GAMM</name>
<accession>A0A1H0DBP9</accession>
<dbReference type="GO" id="GO:0016020">
    <property type="term" value="C:membrane"/>
    <property type="evidence" value="ECO:0007669"/>
    <property type="project" value="InterPro"/>
</dbReference>
<gene>
    <name evidence="3" type="ORF">SAMN04487951_10755</name>
</gene>
<dbReference type="STRING" id="416873.SAMN04487951_10755"/>
<feature type="transmembrane region" description="Helical" evidence="1">
    <location>
        <begin position="258"/>
        <end position="276"/>
    </location>
</feature>
<feature type="domain" description="EamA" evidence="2">
    <location>
        <begin position="147"/>
        <end position="275"/>
    </location>
</feature>
<dbReference type="EMBL" id="FNII01000007">
    <property type="protein sequence ID" value="SDN67584.1"/>
    <property type="molecule type" value="Genomic_DNA"/>
</dbReference>
<keyword evidence="1" id="KW-0472">Membrane</keyword>
<reference evidence="4" key="1">
    <citation type="submission" date="2016-10" db="EMBL/GenBank/DDBJ databases">
        <authorList>
            <person name="Varghese N."/>
            <person name="Submissions S."/>
        </authorList>
    </citation>
    <scope>NUCLEOTIDE SEQUENCE [LARGE SCALE GENOMIC DNA]</scope>
    <source>
        <strain evidence="4">CGMCC 1.6494</strain>
    </source>
</reference>
<keyword evidence="4" id="KW-1185">Reference proteome</keyword>
<evidence type="ECO:0000313" key="3">
    <source>
        <dbReference type="EMBL" id="SDN67584.1"/>
    </source>
</evidence>
<feature type="transmembrane region" description="Helical" evidence="1">
    <location>
        <begin position="144"/>
        <end position="167"/>
    </location>
</feature>
<dbReference type="AlphaFoldDB" id="A0A1H0DBP9"/>
<feature type="transmembrane region" description="Helical" evidence="1">
    <location>
        <begin position="173"/>
        <end position="193"/>
    </location>
</feature>
<evidence type="ECO:0000259" key="2">
    <source>
        <dbReference type="Pfam" id="PF00892"/>
    </source>
</evidence>
<dbReference type="Proteomes" id="UP000199677">
    <property type="component" value="Unassembled WGS sequence"/>
</dbReference>
<feature type="domain" description="EamA" evidence="2">
    <location>
        <begin position="3"/>
        <end position="130"/>
    </location>
</feature>
<dbReference type="PANTHER" id="PTHR22911">
    <property type="entry name" value="ACYL-MALONYL CONDENSING ENZYME-RELATED"/>
    <property type="match status" value="1"/>
</dbReference>
<dbReference type="RefSeq" id="WP_089705609.1">
    <property type="nucleotide sequence ID" value="NZ_FNII01000007.1"/>
</dbReference>
<sequence length="279" mass="29201">MSIALALSAMLLLGSTHFINGLLAHFYPPLNIAFYTHLGGALVSLAGALLFSTWEPDAWKWGALAGLGSALGALLLYKGLSQAPFAIVVPISAVSMVTIALALSLVLLGERPNAWVWLGVMIALPAIWLTAGGGRINQGQVNSIIRTGLLFGLGAGLGFALQLHFLGQVPDHAASYGIALCMLSGAVCLLPFYQRAKPTQKRFPLFATVAGGISALGLTLYALSQQGQLAIISIVIVSMYPLIPVVFGSLVRRERVSSASMVGIALSILAMVLITVSSY</sequence>
<keyword evidence="1" id="KW-0812">Transmembrane</keyword>
<feature type="transmembrane region" description="Helical" evidence="1">
    <location>
        <begin position="114"/>
        <end position="132"/>
    </location>
</feature>
<dbReference type="PANTHER" id="PTHR22911:SF137">
    <property type="entry name" value="SOLUTE CARRIER FAMILY 35 MEMBER G2-RELATED"/>
    <property type="match status" value="1"/>
</dbReference>
<feature type="transmembrane region" description="Helical" evidence="1">
    <location>
        <begin position="84"/>
        <end position="108"/>
    </location>
</feature>
<proteinExistence type="predicted"/>
<evidence type="ECO:0000313" key="4">
    <source>
        <dbReference type="Proteomes" id="UP000199677"/>
    </source>
</evidence>
<feature type="transmembrane region" description="Helical" evidence="1">
    <location>
        <begin position="229"/>
        <end position="251"/>
    </location>
</feature>
<keyword evidence="1" id="KW-1133">Transmembrane helix</keyword>